<dbReference type="GO" id="GO:0022857">
    <property type="term" value="F:transmembrane transporter activity"/>
    <property type="evidence" value="ECO:0007669"/>
    <property type="project" value="InterPro"/>
</dbReference>
<feature type="transmembrane region" description="Helical" evidence="7">
    <location>
        <begin position="282"/>
        <end position="305"/>
    </location>
</feature>
<dbReference type="OrthoDB" id="3688258at2"/>
<keyword evidence="2" id="KW-1003">Cell membrane</keyword>
<evidence type="ECO:0000256" key="6">
    <source>
        <dbReference type="SAM" id="MobiDB-lite"/>
    </source>
</evidence>
<feature type="transmembrane region" description="Helical" evidence="7">
    <location>
        <begin position="190"/>
        <end position="208"/>
    </location>
</feature>
<comment type="subcellular location">
    <subcellularLocation>
        <location evidence="1">Cell membrane</location>
        <topology evidence="1">Multi-pass membrane protein</topology>
    </subcellularLocation>
</comment>
<dbReference type="CDD" id="cd06173">
    <property type="entry name" value="MFS_MefA_like"/>
    <property type="match status" value="1"/>
</dbReference>
<dbReference type="Pfam" id="PF07690">
    <property type="entry name" value="MFS_1"/>
    <property type="match status" value="1"/>
</dbReference>
<feature type="transmembrane region" description="Helical" evidence="7">
    <location>
        <begin position="55"/>
        <end position="75"/>
    </location>
</feature>
<dbReference type="GO" id="GO:0005886">
    <property type="term" value="C:plasma membrane"/>
    <property type="evidence" value="ECO:0007669"/>
    <property type="project" value="UniProtKB-SubCell"/>
</dbReference>
<name>A0A516PU45_9ACTN</name>
<keyword evidence="3 7" id="KW-0812">Transmembrane</keyword>
<dbReference type="InterPro" id="IPR036259">
    <property type="entry name" value="MFS_trans_sf"/>
</dbReference>
<reference evidence="8 9" key="1">
    <citation type="submission" date="2019-07" db="EMBL/GenBank/DDBJ databases">
        <title>Microlunatus dokdonensis sp. nov. isolated from the rhizospheric soil of the wild plant Elymus tsukushiensis.</title>
        <authorList>
            <person name="Ghim S.-Y."/>
            <person name="Hwang Y.-J."/>
            <person name="Son J.-S."/>
            <person name="Shin J.-H."/>
        </authorList>
    </citation>
    <scope>NUCLEOTIDE SEQUENCE [LARGE SCALE GENOMIC DNA]</scope>
    <source>
        <strain evidence="8 9">KUDC0627</strain>
    </source>
</reference>
<keyword evidence="9" id="KW-1185">Reference proteome</keyword>
<proteinExistence type="predicted"/>
<dbReference type="EMBL" id="CP041692">
    <property type="protein sequence ID" value="QDP94726.1"/>
    <property type="molecule type" value="Genomic_DNA"/>
</dbReference>
<dbReference type="Gene3D" id="1.20.1250.20">
    <property type="entry name" value="MFS general substrate transporter like domains"/>
    <property type="match status" value="1"/>
</dbReference>
<dbReference type="InterPro" id="IPR011701">
    <property type="entry name" value="MFS"/>
</dbReference>
<evidence type="ECO:0000256" key="7">
    <source>
        <dbReference type="SAM" id="Phobius"/>
    </source>
</evidence>
<evidence type="ECO:0000313" key="8">
    <source>
        <dbReference type="EMBL" id="QDP94726.1"/>
    </source>
</evidence>
<dbReference type="AlphaFoldDB" id="A0A516PU45"/>
<evidence type="ECO:0000256" key="3">
    <source>
        <dbReference type="ARBA" id="ARBA00022692"/>
    </source>
</evidence>
<feature type="region of interest" description="Disordered" evidence="6">
    <location>
        <begin position="436"/>
        <end position="463"/>
    </location>
</feature>
<feature type="transmembrane region" description="Helical" evidence="7">
    <location>
        <begin position="117"/>
        <end position="139"/>
    </location>
</feature>
<feature type="transmembrane region" description="Helical" evidence="7">
    <location>
        <begin position="151"/>
        <end position="178"/>
    </location>
</feature>
<keyword evidence="5 7" id="KW-0472">Membrane</keyword>
<sequence length="463" mass="48700">MSSVEFLRGLRRLWRHRLFRRLFAVRVAAQGADAVLQVALASYVLFSPERQPDAAAIATVLAITLLPFSILGPFVSVVLDRVSRRQVLLITEICRAVLGFGLAVLVAGGIGSGAREAVFYGGVLLAMSLNRFLLAALSASLPHTVDPQEYLVANSVVPTVGPAAVIIGGGIALGVRLVLGGRVPASTADAVLFALAACGFVISAVLSLRIGRRLLGPDVAVPTRAAEVVQGLADAVRHLRQRREAGLGLIFIGLHRVPYGVVTVASILVYRNYFNRPDQVDAAIGDLGVLAAVTGIGFVLAAAVTPIVRHRIGARAWMVGCFLGSAVLQVFPGATYTNLGILIAAFCCGVLAQAIKINVDTFVQAHVDDDYKGRVFVIYDMIFNVSLVLAAVISIFVLPDNGKSVLVLVIIACCYLVTGIVFGVLSRGLNLDQGSESLATGPDPAQPDPAPTTGRPRTESPAD</sequence>
<evidence type="ECO:0000256" key="1">
    <source>
        <dbReference type="ARBA" id="ARBA00004651"/>
    </source>
</evidence>
<dbReference type="KEGG" id="mik:FOE78_01265"/>
<evidence type="ECO:0000313" key="9">
    <source>
        <dbReference type="Proteomes" id="UP000319263"/>
    </source>
</evidence>
<keyword evidence="4 7" id="KW-1133">Transmembrane helix</keyword>
<feature type="transmembrane region" description="Helical" evidence="7">
    <location>
        <begin position="337"/>
        <end position="355"/>
    </location>
</feature>
<evidence type="ECO:0000256" key="5">
    <source>
        <dbReference type="ARBA" id="ARBA00023136"/>
    </source>
</evidence>
<accession>A0A516PU45</accession>
<feature type="transmembrane region" description="Helical" evidence="7">
    <location>
        <begin position="247"/>
        <end position="270"/>
    </location>
</feature>
<organism evidence="8 9">
    <name type="scientific">Microlunatus elymi</name>
    <dbReference type="NCBI Taxonomy" id="2596828"/>
    <lineage>
        <taxon>Bacteria</taxon>
        <taxon>Bacillati</taxon>
        <taxon>Actinomycetota</taxon>
        <taxon>Actinomycetes</taxon>
        <taxon>Propionibacteriales</taxon>
        <taxon>Propionibacteriaceae</taxon>
        <taxon>Microlunatus</taxon>
    </lineage>
</organism>
<feature type="transmembrane region" description="Helical" evidence="7">
    <location>
        <begin position="21"/>
        <end position="43"/>
    </location>
</feature>
<feature type="transmembrane region" description="Helical" evidence="7">
    <location>
        <begin position="376"/>
        <end position="398"/>
    </location>
</feature>
<feature type="transmembrane region" description="Helical" evidence="7">
    <location>
        <begin position="404"/>
        <end position="425"/>
    </location>
</feature>
<evidence type="ECO:0000256" key="2">
    <source>
        <dbReference type="ARBA" id="ARBA00022475"/>
    </source>
</evidence>
<dbReference type="PANTHER" id="PTHR23513:SF17">
    <property type="entry name" value="MEMBRANE PROTEIN"/>
    <property type="match status" value="1"/>
</dbReference>
<dbReference type="Proteomes" id="UP000319263">
    <property type="component" value="Chromosome"/>
</dbReference>
<protein>
    <submittedName>
        <fullName evidence="8">MFS transporter</fullName>
    </submittedName>
</protein>
<feature type="transmembrane region" description="Helical" evidence="7">
    <location>
        <begin position="87"/>
        <end position="111"/>
    </location>
</feature>
<evidence type="ECO:0000256" key="4">
    <source>
        <dbReference type="ARBA" id="ARBA00022989"/>
    </source>
</evidence>
<dbReference type="SUPFAM" id="SSF103473">
    <property type="entry name" value="MFS general substrate transporter"/>
    <property type="match status" value="1"/>
</dbReference>
<dbReference type="PANTHER" id="PTHR23513">
    <property type="entry name" value="INTEGRAL MEMBRANE EFFLUX PROTEIN-RELATED"/>
    <property type="match status" value="1"/>
</dbReference>
<gene>
    <name evidence="8" type="ORF">FOE78_01265</name>
</gene>